<evidence type="ECO:0000259" key="6">
    <source>
        <dbReference type="Pfam" id="PF00155"/>
    </source>
</evidence>
<evidence type="ECO:0000256" key="2">
    <source>
        <dbReference type="ARBA" id="ARBA00007441"/>
    </source>
</evidence>
<proteinExistence type="inferred from homology"/>
<keyword evidence="4" id="KW-0808">Transferase</keyword>
<comment type="similarity">
    <text evidence="2">Belongs to the class-I pyridoxal-phosphate-dependent aminotransferase family.</text>
</comment>
<dbReference type="Gene3D" id="3.90.1150.10">
    <property type="entry name" value="Aspartate Aminotransferase, domain 1"/>
    <property type="match status" value="1"/>
</dbReference>
<evidence type="ECO:0000256" key="4">
    <source>
        <dbReference type="ARBA" id="ARBA00022679"/>
    </source>
</evidence>
<dbReference type="InterPro" id="IPR015422">
    <property type="entry name" value="PyrdxlP-dep_Trfase_small"/>
</dbReference>
<dbReference type="STRING" id="98765.A0A2R6PNM5"/>
<evidence type="ECO:0000256" key="1">
    <source>
        <dbReference type="ARBA" id="ARBA00001933"/>
    </source>
</evidence>
<dbReference type="GO" id="GO:0006520">
    <property type="term" value="P:amino acid metabolic process"/>
    <property type="evidence" value="ECO:0007669"/>
    <property type="project" value="InterPro"/>
</dbReference>
<dbReference type="CDD" id="cd00609">
    <property type="entry name" value="AAT_like"/>
    <property type="match status" value="1"/>
</dbReference>
<organism evidence="7 8">
    <name type="scientific">Hermanssonia centrifuga</name>
    <dbReference type="NCBI Taxonomy" id="98765"/>
    <lineage>
        <taxon>Eukaryota</taxon>
        <taxon>Fungi</taxon>
        <taxon>Dikarya</taxon>
        <taxon>Basidiomycota</taxon>
        <taxon>Agaricomycotina</taxon>
        <taxon>Agaricomycetes</taxon>
        <taxon>Polyporales</taxon>
        <taxon>Meruliaceae</taxon>
        <taxon>Hermanssonia</taxon>
    </lineage>
</organism>
<dbReference type="InterPro" id="IPR015421">
    <property type="entry name" value="PyrdxlP-dep_Trfase_major"/>
</dbReference>
<keyword evidence="3" id="KW-0032">Aminotransferase</keyword>
<comment type="caution">
    <text evidence="7">The sequence shown here is derived from an EMBL/GenBank/DDBJ whole genome shotgun (WGS) entry which is preliminary data.</text>
</comment>
<dbReference type="GO" id="GO:0008483">
    <property type="term" value="F:transaminase activity"/>
    <property type="evidence" value="ECO:0007669"/>
    <property type="project" value="UniProtKB-KW"/>
</dbReference>
<comment type="cofactor">
    <cofactor evidence="1">
        <name>pyridoxal 5'-phosphate</name>
        <dbReference type="ChEBI" id="CHEBI:597326"/>
    </cofactor>
</comment>
<evidence type="ECO:0000256" key="5">
    <source>
        <dbReference type="ARBA" id="ARBA00022898"/>
    </source>
</evidence>
<keyword evidence="8" id="KW-1185">Reference proteome</keyword>
<accession>A0A2R6PNM5</accession>
<sequence length="284" mass="31387">MLGIKPVRLQTFPETAFQPSVDDCRKLITPQTRAIVLVTPNNPTGAIYPPDLIASFAALAYEHSLPLIIDETYRDFLIAGPSHHLFSKPSRSCISPEPSPALPSSWNWRSTFIHLFSFSKSYCIPGHRLGAIVTSSELSPILNTALDNIQICAPRPPQSALAPLLPALRPFVRSHALAIEARHKLFKAHLPKRWHIGSQGAFYAFVRHPFKDVDAADVSRRLAGEIGVICLPAGFFGPGEGGRALGEMGRWIRFSVANVDDEKIKRVCERLGECETAFGWELDE</sequence>
<dbReference type="PANTHER" id="PTHR46383">
    <property type="entry name" value="ASPARTATE AMINOTRANSFERASE"/>
    <property type="match status" value="1"/>
</dbReference>
<dbReference type="PANTHER" id="PTHR46383:SF1">
    <property type="entry name" value="ASPARTATE AMINOTRANSFERASE"/>
    <property type="match status" value="1"/>
</dbReference>
<name>A0A2R6PNM5_9APHY</name>
<dbReference type="EMBL" id="MLYV02000446">
    <property type="protein sequence ID" value="PSR94665.1"/>
    <property type="molecule type" value="Genomic_DNA"/>
</dbReference>
<dbReference type="AlphaFoldDB" id="A0A2R6PNM5"/>
<keyword evidence="5" id="KW-0663">Pyridoxal phosphate</keyword>
<protein>
    <recommendedName>
        <fullName evidence="6">Aminotransferase class I/classII large domain-containing protein</fullName>
    </recommendedName>
</protein>
<dbReference type="InterPro" id="IPR050596">
    <property type="entry name" value="AspAT/PAT-like"/>
</dbReference>
<dbReference type="InterPro" id="IPR015424">
    <property type="entry name" value="PyrdxlP-dep_Trfase"/>
</dbReference>
<evidence type="ECO:0000256" key="3">
    <source>
        <dbReference type="ARBA" id="ARBA00022576"/>
    </source>
</evidence>
<dbReference type="Pfam" id="PF00155">
    <property type="entry name" value="Aminotran_1_2"/>
    <property type="match status" value="1"/>
</dbReference>
<dbReference type="Gene3D" id="3.40.640.10">
    <property type="entry name" value="Type I PLP-dependent aspartate aminotransferase-like (Major domain)"/>
    <property type="match status" value="1"/>
</dbReference>
<dbReference type="OrthoDB" id="7042322at2759"/>
<dbReference type="SUPFAM" id="SSF53383">
    <property type="entry name" value="PLP-dependent transferases"/>
    <property type="match status" value="1"/>
</dbReference>
<evidence type="ECO:0000313" key="7">
    <source>
        <dbReference type="EMBL" id="PSR94665.1"/>
    </source>
</evidence>
<feature type="domain" description="Aminotransferase class I/classII large" evidence="6">
    <location>
        <begin position="3"/>
        <end position="271"/>
    </location>
</feature>
<evidence type="ECO:0000313" key="8">
    <source>
        <dbReference type="Proteomes" id="UP000186601"/>
    </source>
</evidence>
<dbReference type="GO" id="GO:0030170">
    <property type="term" value="F:pyridoxal phosphate binding"/>
    <property type="evidence" value="ECO:0007669"/>
    <property type="project" value="InterPro"/>
</dbReference>
<reference evidence="7 8" key="1">
    <citation type="submission" date="2018-02" db="EMBL/GenBank/DDBJ databases">
        <title>Genome sequence of the basidiomycete white-rot fungus Phlebia centrifuga.</title>
        <authorList>
            <person name="Granchi Z."/>
            <person name="Peng M."/>
            <person name="de Vries R.P."/>
            <person name="Hilden K."/>
            <person name="Makela M.R."/>
            <person name="Grigoriev I."/>
            <person name="Riley R."/>
        </authorList>
    </citation>
    <scope>NUCLEOTIDE SEQUENCE [LARGE SCALE GENOMIC DNA]</scope>
    <source>
        <strain evidence="7 8">FBCC195</strain>
    </source>
</reference>
<dbReference type="InterPro" id="IPR004839">
    <property type="entry name" value="Aminotransferase_I/II_large"/>
</dbReference>
<gene>
    <name evidence="7" type="ORF">PHLCEN_2v4397</name>
</gene>
<dbReference type="Proteomes" id="UP000186601">
    <property type="component" value="Unassembled WGS sequence"/>
</dbReference>